<reference evidence="2" key="1">
    <citation type="submission" date="2011-08" db="EMBL/GenBank/DDBJ databases">
        <authorList>
            <person name="Rombauts S."/>
        </authorList>
    </citation>
    <scope>NUCLEOTIDE SEQUENCE</scope>
    <source>
        <strain evidence="2">London</strain>
    </source>
</reference>
<sequence length="32" mass="3858">MNYIQLNCWNYHFKFTQVSTFTLIMTLETIGV</sequence>
<dbReference type="EMBL" id="CAEY01000468">
    <property type="status" value="NOT_ANNOTATED_CDS"/>
    <property type="molecule type" value="Genomic_DNA"/>
</dbReference>
<organism evidence="1 2">
    <name type="scientific">Tetranychus urticae</name>
    <name type="common">Two-spotted spider mite</name>
    <dbReference type="NCBI Taxonomy" id="32264"/>
    <lineage>
        <taxon>Eukaryota</taxon>
        <taxon>Metazoa</taxon>
        <taxon>Ecdysozoa</taxon>
        <taxon>Arthropoda</taxon>
        <taxon>Chelicerata</taxon>
        <taxon>Arachnida</taxon>
        <taxon>Acari</taxon>
        <taxon>Acariformes</taxon>
        <taxon>Trombidiformes</taxon>
        <taxon>Prostigmata</taxon>
        <taxon>Eleutherengona</taxon>
        <taxon>Raphignathae</taxon>
        <taxon>Tetranychoidea</taxon>
        <taxon>Tetranychidae</taxon>
        <taxon>Tetranychus</taxon>
    </lineage>
</organism>
<dbReference type="AlphaFoldDB" id="T1JSU1"/>
<dbReference type="HOGENOM" id="CLU_3392774_0_0_1"/>
<accession>T1JSU1</accession>
<evidence type="ECO:0000313" key="2">
    <source>
        <dbReference type="Proteomes" id="UP000015104"/>
    </source>
</evidence>
<name>T1JSU1_TETUR</name>
<reference evidence="1" key="2">
    <citation type="submission" date="2015-06" db="UniProtKB">
        <authorList>
            <consortium name="EnsemblMetazoa"/>
        </authorList>
    </citation>
    <scope>IDENTIFICATION</scope>
</reference>
<dbReference type="Proteomes" id="UP000015104">
    <property type="component" value="Unassembled WGS sequence"/>
</dbReference>
<dbReference type="EnsemblMetazoa" id="tetur01g11730.1">
    <property type="protein sequence ID" value="tetur01g11730.1"/>
    <property type="gene ID" value="tetur01g11730"/>
</dbReference>
<keyword evidence="2" id="KW-1185">Reference proteome</keyword>
<proteinExistence type="predicted"/>
<protein>
    <submittedName>
        <fullName evidence="1">Uncharacterized protein</fullName>
    </submittedName>
</protein>
<evidence type="ECO:0000313" key="1">
    <source>
        <dbReference type="EnsemblMetazoa" id="tetur01g11730.1"/>
    </source>
</evidence>